<dbReference type="GO" id="GO:0051536">
    <property type="term" value="F:iron-sulfur cluster binding"/>
    <property type="evidence" value="ECO:0007669"/>
    <property type="project" value="UniProtKB-KW"/>
</dbReference>
<keyword evidence="2" id="KW-0408">Iron</keyword>
<keyword evidence="1" id="KW-0479">Metal-binding</keyword>
<dbReference type="EMBL" id="JACNJD010000200">
    <property type="protein sequence ID" value="MBC8177291.1"/>
    <property type="molecule type" value="Genomic_DNA"/>
</dbReference>
<dbReference type="PROSITE" id="PS51379">
    <property type="entry name" value="4FE4S_FER_2"/>
    <property type="match status" value="1"/>
</dbReference>
<dbReference type="PROSITE" id="PS00198">
    <property type="entry name" value="4FE4S_FER_1"/>
    <property type="match status" value="1"/>
</dbReference>
<dbReference type="PRINTS" id="PR00419">
    <property type="entry name" value="ADXRDTASE"/>
</dbReference>
<evidence type="ECO:0000313" key="5">
    <source>
        <dbReference type="EMBL" id="MBC8177291.1"/>
    </source>
</evidence>
<dbReference type="InterPro" id="IPR036188">
    <property type="entry name" value="FAD/NAD-bd_sf"/>
</dbReference>
<dbReference type="InterPro" id="IPR023753">
    <property type="entry name" value="FAD/NAD-binding_dom"/>
</dbReference>
<dbReference type="GO" id="GO:0016491">
    <property type="term" value="F:oxidoreductase activity"/>
    <property type="evidence" value="ECO:0007669"/>
    <property type="project" value="InterPro"/>
</dbReference>
<proteinExistence type="predicted"/>
<dbReference type="Pfam" id="PF00037">
    <property type="entry name" value="Fer4"/>
    <property type="match status" value="1"/>
</dbReference>
<dbReference type="NCBIfam" id="NF009410">
    <property type="entry name" value="PRK12771.1"/>
    <property type="match status" value="1"/>
</dbReference>
<dbReference type="Gene3D" id="3.40.50.720">
    <property type="entry name" value="NAD(P)-binding Rossmann-like Domain"/>
    <property type="match status" value="1"/>
</dbReference>
<evidence type="ECO:0000313" key="6">
    <source>
        <dbReference type="Proteomes" id="UP000650524"/>
    </source>
</evidence>
<keyword evidence="3" id="KW-0411">Iron-sulfur</keyword>
<dbReference type="PANTHER" id="PTHR42783">
    <property type="entry name" value="GLUTAMATE SYNTHASE [NADPH] SMALL CHAIN"/>
    <property type="match status" value="1"/>
</dbReference>
<dbReference type="SUPFAM" id="SSF46548">
    <property type="entry name" value="alpha-helical ferredoxin"/>
    <property type="match status" value="2"/>
</dbReference>
<sequence length="896" mass="98795">MTQKATLVIGGGIAGMQASIDLANMGIKVYLLEKKPSIGGRMAQLDKTFPTNDCSMCILAPKMIECANHENVELITYSELSELTGSSGDFKAKIIKKARFIDEEKCVGCGECIEGCPITVSDEFNAGLGERRAIYKYFPQAVPSTFAIDRRGTAPCKAECPAHISVQGYVALIAQGRFQEALKLIKEENPLPAICGRVCHHPCESVCTRGQVDEPVAIDFIKRFVADLDLNSETRYIPQVKEKKEDKAAIIGAGPAGLSCAYYLAREGYRVTIYEKLPVTGGMLSVGIPEYRLPREIINAEIQIIRDMGVEIKTGVEIGKDITVKELREKKYKAIFLGIGAHECKSLNIEGEDLEGVYPGVDFLREVNLGKEVSLGDRIAVIGGGNVAMDTVRTARRLGVKEPFVLYRRSLEEMPANEEEIEECREEGIPIYPLTNPTRIIGEDGRVKAVECLRMRLGEPDESGRRRPVPIEGSEFIMEVDGVVPAIGQESDWSCLGSECSCTLSGWGTMNVDPVTLQTDDPDIFAGGDAVTGPRTVIEAIEAGKQAADSIDRLIRGVDLKEGRGKVWEPVKDIPTAGYEHIPRTRMPRIEPENRVSNFKEVQLGFSENETVAEARRCISCGVCSECYTCVQACKAEAVDFHQKERETTLNVGAVVLATGFDLYNVAPLIEYGWGRIEDVITAMQFERMICASGPTIGHLQRPSDGREPKRLGFIQCVGSRDIRHMKYCSAVCCMHATKEAILAHEHYPELTSTIFYMDMRAVGKGFQEYVRRAKSEYKVEYIRARPGRVTLNEESQNPVIHYEDTVNRELEAREFDMVILSQALIPTESNISIAEKLGVELDEFGFIAVPEELRNPFGTTKEGIFGCGFCQAPMDVPDSVIRASAAASKVAEVLA</sequence>
<evidence type="ECO:0000256" key="1">
    <source>
        <dbReference type="ARBA" id="ARBA00022723"/>
    </source>
</evidence>
<evidence type="ECO:0000259" key="4">
    <source>
        <dbReference type="PROSITE" id="PS51379"/>
    </source>
</evidence>
<dbReference type="Gene3D" id="3.50.50.60">
    <property type="entry name" value="FAD/NAD(P)-binding domain"/>
    <property type="match status" value="2"/>
</dbReference>
<dbReference type="SUPFAM" id="SSF51905">
    <property type="entry name" value="FAD/NAD(P)-binding domain"/>
    <property type="match status" value="2"/>
</dbReference>
<dbReference type="Pfam" id="PF14691">
    <property type="entry name" value="Fer4_20"/>
    <property type="match status" value="1"/>
</dbReference>
<dbReference type="InterPro" id="IPR028261">
    <property type="entry name" value="DPD_II"/>
</dbReference>
<name>A0A8J6T7D6_9DELT</name>
<feature type="domain" description="4Fe-4S ferredoxin-type" evidence="4">
    <location>
        <begin position="97"/>
        <end position="127"/>
    </location>
</feature>
<comment type="caution">
    <text evidence="5">The sequence shown here is derived from an EMBL/GenBank/DDBJ whole genome shotgun (WGS) entry which is preliminary data.</text>
</comment>
<dbReference type="Proteomes" id="UP000650524">
    <property type="component" value="Unassembled WGS sequence"/>
</dbReference>
<dbReference type="Pfam" id="PF12831">
    <property type="entry name" value="FAD_oxidored"/>
    <property type="match status" value="1"/>
</dbReference>
<dbReference type="InterPro" id="IPR017900">
    <property type="entry name" value="4Fe4S_Fe_S_CS"/>
</dbReference>
<dbReference type="PANTHER" id="PTHR42783:SF3">
    <property type="entry name" value="GLUTAMATE SYNTHASE [NADPH] SMALL CHAIN-RELATED"/>
    <property type="match status" value="1"/>
</dbReference>
<accession>A0A8J6T7D6</accession>
<reference evidence="5 6" key="1">
    <citation type="submission" date="2020-08" db="EMBL/GenBank/DDBJ databases">
        <title>Bridging the membrane lipid divide: bacteria of the FCB group superphylum have the potential to synthesize archaeal ether lipids.</title>
        <authorList>
            <person name="Villanueva L."/>
            <person name="Von Meijenfeldt F.A.B."/>
            <person name="Westbye A.B."/>
            <person name="Yadav S."/>
            <person name="Hopmans E.C."/>
            <person name="Dutilh B.E."/>
            <person name="Sinninghe Damste J.S."/>
        </authorList>
    </citation>
    <scope>NUCLEOTIDE SEQUENCE [LARGE SCALE GENOMIC DNA]</scope>
    <source>
        <strain evidence="5">NIOZ-UU27</strain>
    </source>
</reference>
<evidence type="ECO:0000256" key="3">
    <source>
        <dbReference type="ARBA" id="ARBA00023014"/>
    </source>
</evidence>
<dbReference type="GO" id="GO:0046872">
    <property type="term" value="F:metal ion binding"/>
    <property type="evidence" value="ECO:0007669"/>
    <property type="project" value="UniProtKB-KW"/>
</dbReference>
<gene>
    <name evidence="5" type="ORF">H8E19_07775</name>
</gene>
<organism evidence="5 6">
    <name type="scientific">Candidatus Desulfacyla euxinica</name>
    <dbReference type="NCBI Taxonomy" id="2841693"/>
    <lineage>
        <taxon>Bacteria</taxon>
        <taxon>Deltaproteobacteria</taxon>
        <taxon>Candidatus Desulfacyla</taxon>
    </lineage>
</organism>
<protein>
    <submittedName>
        <fullName evidence="5">FAD-dependent oxidoreductase</fullName>
    </submittedName>
</protein>
<dbReference type="SUPFAM" id="SSF51971">
    <property type="entry name" value="Nucleotide-binding domain"/>
    <property type="match status" value="1"/>
</dbReference>
<dbReference type="InterPro" id="IPR009051">
    <property type="entry name" value="Helical_ferredxn"/>
</dbReference>
<dbReference type="Gene3D" id="1.10.1060.10">
    <property type="entry name" value="Alpha-helical ferredoxin"/>
    <property type="match status" value="2"/>
</dbReference>
<dbReference type="AlphaFoldDB" id="A0A8J6T7D6"/>
<evidence type="ECO:0000256" key="2">
    <source>
        <dbReference type="ARBA" id="ARBA00023004"/>
    </source>
</evidence>
<dbReference type="InterPro" id="IPR017896">
    <property type="entry name" value="4Fe4S_Fe-S-bd"/>
</dbReference>
<dbReference type="Pfam" id="PF07992">
    <property type="entry name" value="Pyr_redox_2"/>
    <property type="match status" value="1"/>
</dbReference>